<evidence type="ECO:0000313" key="4">
    <source>
        <dbReference type="Proteomes" id="UP000198802"/>
    </source>
</evidence>
<sequence>MVSPPLITTPLVTTPPAAAPTARLAPPGRATPLARTPADVHRVLADLERPVYVVRDAAGIALTGDEQAAATAGQVLAAAGPLPPRRLGSPAFRRDHGVDQAYMAGSMANGIASTDLVVNLAQAGYLASFGAAGVVAARVEEALADLRRRTGGRPFACNLIHSPTEAAMERDVIDACLRHQVRCIEASAFLDLTPQVVRYRLAGLHRGPDGRVVAANRVVAKVSRTEVAELFLRPAPEALVRPLVEQGLVSAEQAALAAAVPLADDITAEADSGGHTDRRPLAVLLPELLALRDALRDAPGGPGGAGGGWSVRVGAAGGLGTPRAVAAAFALGADYVVTGSVNQSSVEAAQSPATKALLTQASVTDCAQAPSADMFEIGAEVQVLSRGTMFASKARRLYDLYHRYDGLDDIPADERAALEKRIFRRPLDDVWADTVTYFSTRDPEQIERARESPKRRMALVFRWYLGLSSGWSIGGAADRVADYQVWCGPAMGAFNTWVRGSVLEPLENRHAAAIATELMRGAAFTSRVAALAQAGVRLPAAATTYRPLPHRREQERRR</sequence>
<organism evidence="3 4">
    <name type="scientific">Parafrankia irregularis</name>
    <dbReference type="NCBI Taxonomy" id="795642"/>
    <lineage>
        <taxon>Bacteria</taxon>
        <taxon>Bacillati</taxon>
        <taxon>Actinomycetota</taxon>
        <taxon>Actinomycetes</taxon>
        <taxon>Frankiales</taxon>
        <taxon>Frankiaceae</taxon>
        <taxon>Parafrankia</taxon>
    </lineage>
</organism>
<feature type="domain" description="[Acyl-carrier-protein] S-malonyltransferase-like inserted helical" evidence="2">
    <location>
        <begin position="404"/>
        <end position="483"/>
    </location>
</feature>
<evidence type="ECO:0000256" key="1">
    <source>
        <dbReference type="SAM" id="MobiDB-lite"/>
    </source>
</evidence>
<dbReference type="PANTHER" id="PTHR32332">
    <property type="entry name" value="2-NITROPROPANE DIOXYGENASE"/>
    <property type="match status" value="1"/>
</dbReference>
<dbReference type="Gene3D" id="3.20.20.70">
    <property type="entry name" value="Aldolase class I"/>
    <property type="match status" value="1"/>
</dbReference>
<dbReference type="AlphaFoldDB" id="A0A0S4QGI5"/>
<dbReference type="InterPro" id="IPR049489">
    <property type="entry name" value="FabD-like_helical_ins"/>
</dbReference>
<gene>
    <name evidence="3" type="ORF">Ga0074812_10337</name>
</gene>
<dbReference type="InterPro" id="IPR014179">
    <property type="entry name" value="PfaD-like_TIM-barrel"/>
</dbReference>
<proteinExistence type="predicted"/>
<accession>A0A0S4QGI5</accession>
<keyword evidence="4" id="KW-1185">Reference proteome</keyword>
<dbReference type="RefSeq" id="WP_091272196.1">
    <property type="nucleotide sequence ID" value="NZ_FAOZ01000003.1"/>
</dbReference>
<dbReference type="Proteomes" id="UP000198802">
    <property type="component" value="Unassembled WGS sequence"/>
</dbReference>
<evidence type="ECO:0000313" key="3">
    <source>
        <dbReference type="EMBL" id="CUU54547.1"/>
    </source>
</evidence>
<reference evidence="4" key="1">
    <citation type="submission" date="2015-11" db="EMBL/GenBank/DDBJ databases">
        <authorList>
            <person name="Varghese N."/>
        </authorList>
    </citation>
    <scope>NUCLEOTIDE SEQUENCE [LARGE SCALE GENOMIC DNA]</scope>
    <source>
        <strain evidence="4">DSM 45899</strain>
    </source>
</reference>
<dbReference type="Pfam" id="PF03060">
    <property type="entry name" value="NMO"/>
    <property type="match status" value="1"/>
</dbReference>
<evidence type="ECO:0000259" key="2">
    <source>
        <dbReference type="Pfam" id="PF21607"/>
    </source>
</evidence>
<dbReference type="InterPro" id="IPR013785">
    <property type="entry name" value="Aldolase_TIM"/>
</dbReference>
<name>A0A0S4QGI5_9ACTN</name>
<dbReference type="EMBL" id="FAOZ01000003">
    <property type="protein sequence ID" value="CUU54547.1"/>
    <property type="molecule type" value="Genomic_DNA"/>
</dbReference>
<dbReference type="PANTHER" id="PTHR32332:SF20">
    <property type="entry name" value="2-NITROPROPANE DIOXYGENASE-LIKE PROTEIN"/>
    <property type="match status" value="1"/>
</dbReference>
<feature type="region of interest" description="Disordered" evidence="1">
    <location>
        <begin position="1"/>
        <end position="33"/>
    </location>
</feature>
<dbReference type="NCBIfam" id="TIGR02814">
    <property type="entry name" value="pfaD_fam"/>
    <property type="match status" value="1"/>
</dbReference>
<dbReference type="SUPFAM" id="SSF51412">
    <property type="entry name" value="Inosine monophosphate dehydrogenase (IMPDH)"/>
    <property type="match status" value="1"/>
</dbReference>
<protein>
    <submittedName>
        <fullName evidence="3">PfaD family protein</fullName>
    </submittedName>
</protein>
<dbReference type="Pfam" id="PF21607">
    <property type="entry name" value="FabD_helical_ins"/>
    <property type="match status" value="1"/>
</dbReference>